<dbReference type="Proteomes" id="UP000008021">
    <property type="component" value="Chromosome 7"/>
</dbReference>
<dbReference type="Gramene" id="OMERI07G10180.1">
    <property type="protein sequence ID" value="OMERI07G10180.1"/>
    <property type="gene ID" value="OMERI07G10180"/>
</dbReference>
<evidence type="ECO:0000256" key="1">
    <source>
        <dbReference type="SAM" id="MobiDB-lite"/>
    </source>
</evidence>
<dbReference type="eggNOG" id="KOG2834">
    <property type="taxonomic scope" value="Eukaryota"/>
</dbReference>
<accession>A0A0E0EAS0</accession>
<protein>
    <submittedName>
        <fullName evidence="2">Uncharacterized protein</fullName>
    </submittedName>
</protein>
<feature type="region of interest" description="Disordered" evidence="1">
    <location>
        <begin position="1"/>
        <end position="40"/>
    </location>
</feature>
<evidence type="ECO:0000313" key="3">
    <source>
        <dbReference type="Proteomes" id="UP000008021"/>
    </source>
</evidence>
<evidence type="ECO:0000313" key="2">
    <source>
        <dbReference type="EnsemblPlants" id="OMERI07G10180.1"/>
    </source>
</evidence>
<organism evidence="2">
    <name type="scientific">Oryza meridionalis</name>
    <dbReference type="NCBI Taxonomy" id="40149"/>
    <lineage>
        <taxon>Eukaryota</taxon>
        <taxon>Viridiplantae</taxon>
        <taxon>Streptophyta</taxon>
        <taxon>Embryophyta</taxon>
        <taxon>Tracheophyta</taxon>
        <taxon>Spermatophyta</taxon>
        <taxon>Magnoliopsida</taxon>
        <taxon>Liliopsida</taxon>
        <taxon>Poales</taxon>
        <taxon>Poaceae</taxon>
        <taxon>BOP clade</taxon>
        <taxon>Oryzoideae</taxon>
        <taxon>Oryzeae</taxon>
        <taxon>Oryzinae</taxon>
        <taxon>Oryza</taxon>
    </lineage>
</organism>
<dbReference type="AlphaFoldDB" id="A0A0E0EAS0"/>
<name>A0A0E0EAS0_9ORYZ</name>
<dbReference type="EnsemblPlants" id="OMERI07G10180.1">
    <property type="protein sequence ID" value="OMERI07G10180.1"/>
    <property type="gene ID" value="OMERI07G10180"/>
</dbReference>
<sequence>MADADEEGSGRGRRRGLRRSRVVADAEEGGGSGQGWRTRTRAVAAVEGGGGDDSGGRRRGQQHLCFCCSCCYHRFLSLASSPTLLLHLFKDGVLQTEIGDKDDPRLSKMWKEVVAGGKDTMEVDNDLYLVPVKISDHQVSYGWPPGACEKLTEPPLLCFQPRLADMWA</sequence>
<reference evidence="2" key="1">
    <citation type="submission" date="2015-04" db="UniProtKB">
        <authorList>
            <consortium name="EnsemblPlants"/>
        </authorList>
    </citation>
    <scope>IDENTIFICATION</scope>
</reference>
<feature type="compositionally biased region" description="Basic residues" evidence="1">
    <location>
        <begin position="11"/>
        <end position="21"/>
    </location>
</feature>
<dbReference type="HOGENOM" id="CLU_1557685_0_0_1"/>
<dbReference type="STRING" id="40149.A0A0E0EAS0"/>
<reference evidence="2" key="2">
    <citation type="submission" date="2018-05" db="EMBL/GenBank/DDBJ databases">
        <title>OmerRS3 (Oryza meridionalis Reference Sequence Version 3).</title>
        <authorList>
            <person name="Zhang J."/>
            <person name="Kudrna D."/>
            <person name="Lee S."/>
            <person name="Talag J."/>
            <person name="Welchert J."/>
            <person name="Wing R.A."/>
        </authorList>
    </citation>
    <scope>NUCLEOTIDE SEQUENCE [LARGE SCALE GENOMIC DNA]</scope>
    <source>
        <strain evidence="2">cv. OR44</strain>
    </source>
</reference>
<proteinExistence type="predicted"/>
<keyword evidence="3" id="KW-1185">Reference proteome</keyword>